<evidence type="ECO:0000259" key="2">
    <source>
        <dbReference type="Pfam" id="PF18818"/>
    </source>
</evidence>
<feature type="domain" description="Polyvalent protein metallopeptidase" evidence="2">
    <location>
        <begin position="136"/>
        <end position="265"/>
    </location>
</feature>
<dbReference type="Pfam" id="PF18818">
    <property type="entry name" value="MPTase-PolyVal"/>
    <property type="match status" value="1"/>
</dbReference>
<dbReference type="InterPro" id="IPR013610">
    <property type="entry name" value="ArdC_N"/>
</dbReference>
<evidence type="ECO:0000313" key="5">
    <source>
        <dbReference type="Proteomes" id="UP000075476"/>
    </source>
</evidence>
<accession>A0A9X0SPY4</accession>
<dbReference type="EMBL" id="LOMO01000001">
    <property type="protein sequence ID" value="KXY51111.1"/>
    <property type="molecule type" value="Genomic_DNA"/>
</dbReference>
<reference evidence="4 6" key="2">
    <citation type="submission" date="2017-09" db="EMBL/GenBank/DDBJ databases">
        <title>Large-scale bioinformatics analysis of Bacillus genomes uncovers conserved roles of natural products in bacterial physiology.</title>
        <authorList>
            <consortium name="Agbiome Team Llc"/>
            <person name="Bleich R.M."/>
            <person name="Kirk G.J."/>
            <person name="Santa Maria K.C."/>
            <person name="Allen S.E."/>
            <person name="Farag S."/>
            <person name="Shank E.A."/>
            <person name="Bowers A."/>
        </authorList>
    </citation>
    <scope>NUCLEOTIDE SEQUENCE [LARGE SCALE GENOMIC DNA]</scope>
    <source>
        <strain evidence="4 6">AFS020204</strain>
    </source>
</reference>
<organism evidence="3 5">
    <name type="scientific">Bacillus cereus</name>
    <dbReference type="NCBI Taxonomy" id="1396"/>
    <lineage>
        <taxon>Bacteria</taxon>
        <taxon>Bacillati</taxon>
        <taxon>Bacillota</taxon>
        <taxon>Bacilli</taxon>
        <taxon>Bacillales</taxon>
        <taxon>Bacillaceae</taxon>
        <taxon>Bacillus</taxon>
        <taxon>Bacillus cereus group</taxon>
    </lineage>
</organism>
<dbReference type="Pfam" id="PF08401">
    <property type="entry name" value="ArdcN"/>
    <property type="match status" value="1"/>
</dbReference>
<evidence type="ECO:0000313" key="6">
    <source>
        <dbReference type="Proteomes" id="UP000220210"/>
    </source>
</evidence>
<sequence>MSEAVYDVVTENIIKKLEEGTIPWRKPWVGEAVAVNWKTQTPYRGINQFLLSSGEYATYKQIKEAGGRIKEGEGKKYSIAVLWKWIKKKGKKDEENEEDTYPLLRYYRVYEINTQCEGLESKRVNESFEHDPVAEAEKLIEDFMNKPDMTYNPGSAFYRPSMDVVNVPPMKHFPNVDGFYSTCFHELVHSTGHKSRLNRPGIVEQANFGDEVYSKEELVAELGASMLSAIAGIDNSTFENSASYLKGWLGALKGDSRLIVQASAQAQKAVDYIRGIKYEN</sequence>
<dbReference type="PIRSF" id="PIRSF037112">
    <property type="entry name" value="Antirestriction_ArdC"/>
    <property type="match status" value="1"/>
</dbReference>
<evidence type="ECO:0000259" key="1">
    <source>
        <dbReference type="Pfam" id="PF08401"/>
    </source>
</evidence>
<dbReference type="RefSeq" id="WP_061662450.1">
    <property type="nucleotide sequence ID" value="NZ_LOMO01000001.1"/>
</dbReference>
<dbReference type="GO" id="GO:0003697">
    <property type="term" value="F:single-stranded DNA binding"/>
    <property type="evidence" value="ECO:0007669"/>
    <property type="project" value="InterPro"/>
</dbReference>
<evidence type="ECO:0000313" key="3">
    <source>
        <dbReference type="EMBL" id="KXY51111.1"/>
    </source>
</evidence>
<reference evidence="3 5" key="1">
    <citation type="submission" date="2015-12" db="EMBL/GenBank/DDBJ databases">
        <title>Bacillus cereus Group isolate.</title>
        <authorList>
            <person name="Kovac J."/>
        </authorList>
    </citation>
    <scope>NUCLEOTIDE SEQUENCE [LARGE SCALE GENOMIC DNA]</scope>
    <source>
        <strain evidence="3 5">FSL K6-0073</strain>
    </source>
</reference>
<dbReference type="InterPro" id="IPR017113">
    <property type="entry name" value="Antirestriction_ArdC"/>
</dbReference>
<proteinExistence type="predicted"/>
<gene>
    <name evidence="3" type="ORF">AT268_31920</name>
    <name evidence="4" type="ORF">CN357_21965</name>
</gene>
<dbReference type="Proteomes" id="UP000075476">
    <property type="component" value="Unassembled WGS sequence"/>
</dbReference>
<protein>
    <submittedName>
        <fullName evidence="3">Antirestriction protein</fullName>
    </submittedName>
    <submittedName>
        <fullName evidence="4">DUF1738 domain-containing protein</fullName>
    </submittedName>
</protein>
<name>A0A9X0SPY4_BACCE</name>
<feature type="domain" description="N-terminal" evidence="1">
    <location>
        <begin position="5"/>
        <end position="110"/>
    </location>
</feature>
<comment type="caution">
    <text evidence="3">The sequence shown here is derived from an EMBL/GenBank/DDBJ whole genome shotgun (WGS) entry which is preliminary data.</text>
</comment>
<dbReference type="AlphaFoldDB" id="A0A9X0SPY4"/>
<dbReference type="Proteomes" id="UP000220210">
    <property type="component" value="Unassembled WGS sequence"/>
</dbReference>
<dbReference type="InterPro" id="IPR041459">
    <property type="entry name" value="MPTase-PolyVal"/>
</dbReference>
<evidence type="ECO:0000313" key="4">
    <source>
        <dbReference type="EMBL" id="PFF46115.1"/>
    </source>
</evidence>
<dbReference type="EMBL" id="NTSO01000015">
    <property type="protein sequence ID" value="PFF46115.1"/>
    <property type="molecule type" value="Genomic_DNA"/>
</dbReference>